<protein>
    <recommendedName>
        <fullName evidence="4">LysM domain-containing protein</fullName>
    </recommendedName>
</protein>
<dbReference type="HOGENOM" id="CLU_1343453_0_0_1"/>
<evidence type="ECO:0000256" key="1">
    <source>
        <dbReference type="SAM" id="SignalP"/>
    </source>
</evidence>
<dbReference type="eggNOG" id="ENOG502T34C">
    <property type="taxonomic scope" value="Eukaryota"/>
</dbReference>
<dbReference type="Proteomes" id="UP000005220">
    <property type="component" value="Chromosome 5"/>
</dbReference>
<keyword evidence="3" id="KW-1185">Reference proteome</keyword>
<dbReference type="GeneID" id="13882587"/>
<dbReference type="KEGG" id="kaf:KAFR_0E00115"/>
<keyword evidence="1" id="KW-0732">Signal</keyword>
<feature type="chain" id="PRO_5011977252" description="LysM domain-containing protein" evidence="1">
    <location>
        <begin position="16"/>
        <end position="247"/>
    </location>
</feature>
<dbReference type="RefSeq" id="XP_003957300.1">
    <property type="nucleotide sequence ID" value="XM_003957251.1"/>
</dbReference>
<accession>H2AUW5</accession>
<reference evidence="2 3" key="1">
    <citation type="journal article" date="2011" name="Proc. Natl. Acad. Sci. U.S.A.">
        <title>Evolutionary erosion of yeast sex chromosomes by mating-type switching accidents.</title>
        <authorList>
            <person name="Gordon J.L."/>
            <person name="Armisen D."/>
            <person name="Proux-Wera E."/>
            <person name="Oheigeartaigh S.S."/>
            <person name="Byrne K.P."/>
            <person name="Wolfe K.H."/>
        </authorList>
    </citation>
    <scope>NUCLEOTIDE SEQUENCE [LARGE SCALE GENOMIC DNA]</scope>
    <source>
        <strain evidence="3">ATCC 22294 / BCRC 22015 / CBS 2517 / CECT 1963 / NBRC 1671 / NRRL Y-8276</strain>
    </source>
</reference>
<dbReference type="InParanoid" id="H2AUW5"/>
<dbReference type="AlphaFoldDB" id="H2AUW5"/>
<sequence length="247" mass="27055">MFLLILYFLLPLALCEITIPDVGDGWFPTSSSDCGTNLISAHSFYAYWDGDLPNSNDVNFAGALDDIVLVRDNAGGNIQAIRVSQDDYMIGTFGGNQLDSISSDLLDTYAAVLIVENGINDYFYIESITGDPKTTYGFIAATGDLSFEYVTEAIKFWSRGESYNFATSRQFINEYNLCEHSADDAYTLINSSYFGDCISITYNSSQTLEEQTGLATDLLYVYNGGTTSFNDGDKVCVSIGAVPDNTQ</sequence>
<dbReference type="EMBL" id="HE650825">
    <property type="protein sequence ID" value="CCF58165.1"/>
    <property type="molecule type" value="Genomic_DNA"/>
</dbReference>
<evidence type="ECO:0008006" key="4">
    <source>
        <dbReference type="Google" id="ProtNLM"/>
    </source>
</evidence>
<name>H2AUW5_KAZAF</name>
<evidence type="ECO:0000313" key="3">
    <source>
        <dbReference type="Proteomes" id="UP000005220"/>
    </source>
</evidence>
<organism evidence="2 3">
    <name type="scientific">Kazachstania africana (strain ATCC 22294 / BCRC 22015 / CBS 2517 / CECT 1963 / NBRC 1671 / NRRL Y-8276)</name>
    <name type="common">Yeast</name>
    <name type="synonym">Kluyveromyces africanus</name>
    <dbReference type="NCBI Taxonomy" id="1071382"/>
    <lineage>
        <taxon>Eukaryota</taxon>
        <taxon>Fungi</taxon>
        <taxon>Dikarya</taxon>
        <taxon>Ascomycota</taxon>
        <taxon>Saccharomycotina</taxon>
        <taxon>Saccharomycetes</taxon>
        <taxon>Saccharomycetales</taxon>
        <taxon>Saccharomycetaceae</taxon>
        <taxon>Kazachstania</taxon>
    </lineage>
</organism>
<evidence type="ECO:0000313" key="2">
    <source>
        <dbReference type="EMBL" id="CCF58165.1"/>
    </source>
</evidence>
<feature type="signal peptide" evidence="1">
    <location>
        <begin position="1"/>
        <end position="15"/>
    </location>
</feature>
<proteinExistence type="predicted"/>
<gene>
    <name evidence="2" type="primary">KAFR0E00115</name>
    <name evidence="2" type="ORF">KAFR_0E00115</name>
</gene>